<evidence type="ECO:0000313" key="4">
    <source>
        <dbReference type="Proteomes" id="UP000612893"/>
    </source>
</evidence>
<dbReference type="InterPro" id="IPR001584">
    <property type="entry name" value="Integrase_cat-core"/>
</dbReference>
<evidence type="ECO:0000313" key="3">
    <source>
        <dbReference type="EMBL" id="MBJ7599588.1"/>
    </source>
</evidence>
<proteinExistence type="predicted"/>
<feature type="compositionally biased region" description="Basic and acidic residues" evidence="1">
    <location>
        <begin position="62"/>
        <end position="71"/>
    </location>
</feature>
<feature type="non-terminal residue" evidence="3">
    <location>
        <position position="1"/>
    </location>
</feature>
<dbReference type="GO" id="GO:0015074">
    <property type="term" value="P:DNA integration"/>
    <property type="evidence" value="ECO:0007669"/>
    <property type="project" value="InterPro"/>
</dbReference>
<organism evidence="3 4">
    <name type="scientific">Candidatus Nephthysia bennettiae</name>
    <dbReference type="NCBI Taxonomy" id="3127016"/>
    <lineage>
        <taxon>Bacteria</taxon>
        <taxon>Bacillati</taxon>
        <taxon>Candidatus Dormiibacterota</taxon>
        <taxon>Candidatus Dormibacteria</taxon>
        <taxon>Candidatus Dormibacterales</taxon>
        <taxon>Candidatus Dormibacteraceae</taxon>
        <taxon>Candidatus Nephthysia</taxon>
    </lineage>
</organism>
<feature type="region of interest" description="Disordered" evidence="1">
    <location>
        <begin position="62"/>
        <end position="81"/>
    </location>
</feature>
<dbReference type="EMBL" id="JAEKNR010000159">
    <property type="protein sequence ID" value="MBJ7599588.1"/>
    <property type="molecule type" value="Genomic_DNA"/>
</dbReference>
<feature type="domain" description="Integrase catalytic" evidence="2">
    <location>
        <begin position="2"/>
        <end position="20"/>
    </location>
</feature>
<sequence length="106" mass="12004">NFRDHYNQQRPHRALGGQTPLVAFNARVKATPALPPAPTHYRVRQDQVDDHGSVTLRYLQRRVDPPPDARPRPRPLRPRWTLAGPQCLATGVRYVLRQDIGRGGGI</sequence>
<keyword evidence="4" id="KW-1185">Reference proteome</keyword>
<evidence type="ECO:0000256" key="1">
    <source>
        <dbReference type="SAM" id="MobiDB-lite"/>
    </source>
</evidence>
<evidence type="ECO:0000259" key="2">
    <source>
        <dbReference type="Pfam" id="PF13683"/>
    </source>
</evidence>
<comment type="caution">
    <text evidence="3">The sequence shown here is derived from an EMBL/GenBank/DDBJ whole genome shotgun (WGS) entry which is preliminary data.</text>
</comment>
<protein>
    <submittedName>
        <fullName evidence="3">Transposase</fullName>
    </submittedName>
</protein>
<dbReference type="AlphaFoldDB" id="A0A934KBY9"/>
<name>A0A934KBY9_9BACT</name>
<gene>
    <name evidence="3" type="ORF">JF922_16110</name>
</gene>
<dbReference type="Proteomes" id="UP000612893">
    <property type="component" value="Unassembled WGS sequence"/>
</dbReference>
<dbReference type="Pfam" id="PF13683">
    <property type="entry name" value="rve_3"/>
    <property type="match status" value="1"/>
</dbReference>
<accession>A0A934KBY9</accession>
<reference evidence="3" key="1">
    <citation type="submission" date="2020-10" db="EMBL/GenBank/DDBJ databases">
        <title>Ca. Dormibacterota MAGs.</title>
        <authorList>
            <person name="Montgomery K."/>
        </authorList>
    </citation>
    <scope>NUCLEOTIDE SEQUENCE [LARGE SCALE GENOMIC DNA]</scope>
    <source>
        <strain evidence="3">SC8812_S17_10</strain>
    </source>
</reference>